<keyword evidence="3" id="KW-1185">Reference proteome</keyword>
<evidence type="ECO:0000313" key="2">
    <source>
        <dbReference type="EMBL" id="KAK5087106.1"/>
    </source>
</evidence>
<evidence type="ECO:0000256" key="1">
    <source>
        <dbReference type="SAM" id="MobiDB-lite"/>
    </source>
</evidence>
<name>A0AAN7YHI5_9EURO</name>
<feature type="region of interest" description="Disordered" evidence="1">
    <location>
        <begin position="1"/>
        <end position="49"/>
    </location>
</feature>
<protein>
    <submittedName>
        <fullName evidence="2">Uncharacterized protein</fullName>
    </submittedName>
</protein>
<feature type="compositionally biased region" description="Polar residues" evidence="1">
    <location>
        <begin position="1"/>
        <end position="17"/>
    </location>
</feature>
<proteinExistence type="predicted"/>
<accession>A0AAN7YHI5</accession>
<evidence type="ECO:0000313" key="3">
    <source>
        <dbReference type="Proteomes" id="UP001309876"/>
    </source>
</evidence>
<gene>
    <name evidence="2" type="ORF">LTR05_004277</name>
</gene>
<feature type="compositionally biased region" description="Low complexity" evidence="1">
    <location>
        <begin position="18"/>
        <end position="32"/>
    </location>
</feature>
<dbReference type="Proteomes" id="UP001309876">
    <property type="component" value="Unassembled WGS sequence"/>
</dbReference>
<dbReference type="EMBL" id="JAVRRJ010000003">
    <property type="protein sequence ID" value="KAK5087106.1"/>
    <property type="molecule type" value="Genomic_DNA"/>
</dbReference>
<sequence length="703" mass="79228">MPSTPRSASGPNQPGLRSTSGSSQGSAQSGTQPPTSNYNTPGRPEKDYPYKAIHNWHENNNTQARKLLAVGQLGKCLTNTQHGWISVSIGKNNAQVQVPRWAIEVGFERKFGDRLFEHDFSRISQSGVNHNNIQASNSLEKAIRSLALALSLKSNQDKMPFMSDNMRGMLRNDSQRNAYVAKMIGDLNKDYVRLACNEQSTVQDFRQALRVARLGDNRTGAYARVTGNFKTPAHRNRRPEFYVGQTSAGFYVRSASHRSPRLDDTSLAAESVRDADYCELYPICGTVGDPLYLDFVEQILIIVNGSYRPELKLQLTKATVGVSALQDFIKIYSMKESAQVLSEVASAVFGEIGWTPLCDRPAFGVHRGLNYDSPIRQTDWREKVLWIKTTQPGVKVVYRRSGLPVRVTTSTLGVNFKNGKTYQSATANVKFGAHWKEGEGPPKGTEVFPVIELMMNGPHPYPYARLPEVGCFADWHFANRVGIKLEWKGDDGKWYHQYFQRQHYREYMDSHEPGCTRGYAETLGLVKYLHQVPQDQPRGWMIDFGIARIKELTWDHMTQTAHLHELVAPAGAWPPPTWKTTAQITHEIQQLGALGVNGPYMVFPPGTRLMPSGRKCDTCFYEAWYDGLIRRRRVSGDWPCTRHRDANDQQTNICETCFRKGIVCSWTPEDQMPPRMITALQYRAHTAPSAASIDLDVTMLEIS</sequence>
<dbReference type="AlphaFoldDB" id="A0AAN7YHI5"/>
<comment type="caution">
    <text evidence="2">The sequence shown here is derived from an EMBL/GenBank/DDBJ whole genome shotgun (WGS) entry which is preliminary data.</text>
</comment>
<reference evidence="2 3" key="1">
    <citation type="submission" date="2023-08" db="EMBL/GenBank/DDBJ databases">
        <title>Black Yeasts Isolated from many extreme environments.</title>
        <authorList>
            <person name="Coleine C."/>
            <person name="Stajich J.E."/>
            <person name="Selbmann L."/>
        </authorList>
    </citation>
    <scope>NUCLEOTIDE SEQUENCE [LARGE SCALE GENOMIC DNA]</scope>
    <source>
        <strain evidence="2 3">CCFEE 5910</strain>
    </source>
</reference>
<organism evidence="2 3">
    <name type="scientific">Lithohypha guttulata</name>
    <dbReference type="NCBI Taxonomy" id="1690604"/>
    <lineage>
        <taxon>Eukaryota</taxon>
        <taxon>Fungi</taxon>
        <taxon>Dikarya</taxon>
        <taxon>Ascomycota</taxon>
        <taxon>Pezizomycotina</taxon>
        <taxon>Eurotiomycetes</taxon>
        <taxon>Chaetothyriomycetidae</taxon>
        <taxon>Chaetothyriales</taxon>
        <taxon>Trichomeriaceae</taxon>
        <taxon>Lithohypha</taxon>
    </lineage>
</organism>